<reference evidence="2" key="1">
    <citation type="submission" date="2018-02" db="EMBL/GenBank/DDBJ databases">
        <authorList>
            <person name="Hausmann B."/>
        </authorList>
    </citation>
    <scope>NUCLEOTIDE SEQUENCE [LARGE SCALE GENOMIC DNA]</scope>
    <source>
        <strain evidence="2">Peat soil MAG SbF1</strain>
    </source>
</reference>
<dbReference type="EMBL" id="OMOF01000026">
    <property type="protein sequence ID" value="SPF33364.1"/>
    <property type="molecule type" value="Genomic_DNA"/>
</dbReference>
<dbReference type="AlphaFoldDB" id="A0A2U3K116"/>
<organism evidence="1 2">
    <name type="scientific">Candidatus Desulfosporosinus infrequens</name>
    <dbReference type="NCBI Taxonomy" id="2043169"/>
    <lineage>
        <taxon>Bacteria</taxon>
        <taxon>Bacillati</taxon>
        <taxon>Bacillota</taxon>
        <taxon>Clostridia</taxon>
        <taxon>Eubacteriales</taxon>
        <taxon>Desulfitobacteriaceae</taxon>
        <taxon>Desulfosporosinus</taxon>
    </lineage>
</organism>
<dbReference type="Proteomes" id="UP000238916">
    <property type="component" value="Unassembled WGS sequence"/>
</dbReference>
<gene>
    <name evidence="1" type="ORF">SBF1_1210014</name>
</gene>
<proteinExistence type="predicted"/>
<sequence>MMLSVEHQYNEFGYPPLTNKQLYMNKAITPNESSGHQECR</sequence>
<evidence type="ECO:0000313" key="1">
    <source>
        <dbReference type="EMBL" id="SPF33364.1"/>
    </source>
</evidence>
<evidence type="ECO:0000313" key="2">
    <source>
        <dbReference type="Proteomes" id="UP000238916"/>
    </source>
</evidence>
<accession>A0A2U3K116</accession>
<protein>
    <submittedName>
        <fullName evidence="1">Uncharacterized protein</fullName>
    </submittedName>
</protein>
<name>A0A2U3K116_9FIRM</name>